<name>A0AAE9HDJ8_ALCFA</name>
<organism evidence="1 2">
    <name type="scientific">Alcaligenes faecalis</name>
    <dbReference type="NCBI Taxonomy" id="511"/>
    <lineage>
        <taxon>Bacteria</taxon>
        <taxon>Pseudomonadati</taxon>
        <taxon>Pseudomonadota</taxon>
        <taxon>Betaproteobacteria</taxon>
        <taxon>Burkholderiales</taxon>
        <taxon>Alcaligenaceae</taxon>
        <taxon>Alcaligenes</taxon>
    </lineage>
</organism>
<evidence type="ECO:0000313" key="2">
    <source>
        <dbReference type="Proteomes" id="UP000830925"/>
    </source>
</evidence>
<proteinExistence type="predicted"/>
<dbReference type="AlphaFoldDB" id="A0AAE9HDJ8"/>
<protein>
    <submittedName>
        <fullName evidence="1">Uncharacterized protein</fullName>
    </submittedName>
</protein>
<reference evidence="1" key="1">
    <citation type="submission" date="2022-04" db="EMBL/GenBank/DDBJ databases">
        <title>Genomic mining of Alcaligenes faecalis D334 producing ectoin and derivatives.</title>
        <authorList>
            <person name="Doan V.T."/>
            <person name="Quach N.T."/>
            <person name="Vu T.-H.-N."/>
            <person name="Phi Q.-T."/>
        </authorList>
    </citation>
    <scope>NUCLEOTIDE SEQUENCE</scope>
    <source>
        <strain evidence="1">D334</strain>
    </source>
</reference>
<dbReference type="Proteomes" id="UP000830925">
    <property type="component" value="Chromosome"/>
</dbReference>
<gene>
    <name evidence="1" type="ORF">MXF72_18295</name>
</gene>
<dbReference type="GeneID" id="96776529"/>
<accession>A0AAE9HDJ8</accession>
<dbReference type="EMBL" id="CP095873">
    <property type="protein sequence ID" value="UPL21312.1"/>
    <property type="molecule type" value="Genomic_DNA"/>
</dbReference>
<dbReference type="RefSeq" id="WP_155624357.1">
    <property type="nucleotide sequence ID" value="NZ_CP021883.1"/>
</dbReference>
<evidence type="ECO:0000313" key="1">
    <source>
        <dbReference type="EMBL" id="UPL21312.1"/>
    </source>
</evidence>
<sequence>MTHARQFSYACQGFSPAAEAALSRSVREGRSSAPASSLSQLLLLASGCRA</sequence>